<dbReference type="PANTHER" id="PTHR12837">
    <property type="entry name" value="POLY ADP-RIBOSE GLYCOHYDROLASE"/>
    <property type="match status" value="1"/>
</dbReference>
<keyword evidence="10" id="KW-1185">Reference proteome</keyword>
<evidence type="ECO:0000313" key="10">
    <source>
        <dbReference type="Proteomes" id="UP001152759"/>
    </source>
</evidence>
<feature type="region of interest" description="Disordered" evidence="6">
    <location>
        <begin position="514"/>
        <end position="558"/>
    </location>
</feature>
<protein>
    <recommendedName>
        <fullName evidence="2">poly(ADP-ribose) glycohydrolase</fullName>
        <ecNumber evidence="2">3.2.1.143</ecNumber>
    </recommendedName>
</protein>
<feature type="binding site" evidence="5">
    <location>
        <position position="294"/>
    </location>
    <ligand>
        <name>substrate</name>
    </ligand>
</feature>
<evidence type="ECO:0000256" key="3">
    <source>
        <dbReference type="ARBA" id="ARBA00022801"/>
    </source>
</evidence>
<dbReference type="KEGG" id="btab:109042148"/>
<evidence type="ECO:0000259" key="8">
    <source>
        <dbReference type="Pfam" id="PF20811"/>
    </source>
</evidence>
<dbReference type="Pfam" id="PF20811">
    <property type="entry name" value="PARG_cat_N"/>
    <property type="match status" value="1"/>
</dbReference>
<evidence type="ECO:0000256" key="1">
    <source>
        <dbReference type="ARBA" id="ARBA00009545"/>
    </source>
</evidence>
<feature type="active site" evidence="4">
    <location>
        <position position="291"/>
    </location>
</feature>
<dbReference type="InterPro" id="IPR007724">
    <property type="entry name" value="Poly_GlycHdrlase"/>
</dbReference>
<comment type="similarity">
    <text evidence="1">Belongs to the poly(ADP-ribose) glycohydrolase family.</text>
</comment>
<dbReference type="GO" id="GO:0004649">
    <property type="term" value="F:poly(ADP-ribose) glycohydrolase activity"/>
    <property type="evidence" value="ECO:0007669"/>
    <property type="project" value="UniProtKB-EC"/>
</dbReference>
<name>A0A9P0C950_BEMTA</name>
<feature type="compositionally biased region" description="Low complexity" evidence="6">
    <location>
        <begin position="539"/>
        <end position="556"/>
    </location>
</feature>
<feature type="active site" evidence="4">
    <location>
        <position position="309"/>
    </location>
</feature>
<keyword evidence="3" id="KW-0378">Hydrolase</keyword>
<evidence type="ECO:0000259" key="7">
    <source>
        <dbReference type="Pfam" id="PF05028"/>
    </source>
</evidence>
<dbReference type="PANTHER" id="PTHR12837:SF15">
    <property type="entry name" value="POLY(ADP-RIBOSE) GLYCOHYDROLASE"/>
    <property type="match status" value="1"/>
</dbReference>
<dbReference type="GO" id="GO:1990966">
    <property type="term" value="P:ATP generation from poly-ADP-D-ribose"/>
    <property type="evidence" value="ECO:0007669"/>
    <property type="project" value="TreeGrafter"/>
</dbReference>
<dbReference type="Pfam" id="PF05028">
    <property type="entry name" value="PARG_cat_C"/>
    <property type="match status" value="1"/>
</dbReference>
<feature type="domain" description="PARG catalytic Macro" evidence="7">
    <location>
        <begin position="260"/>
        <end position="459"/>
    </location>
</feature>
<feature type="domain" description="PARG helical" evidence="8">
    <location>
        <begin position="129"/>
        <end position="251"/>
    </location>
</feature>
<feature type="region of interest" description="Disordered" evidence="6">
    <location>
        <begin position="650"/>
        <end position="679"/>
    </location>
</feature>
<dbReference type="EMBL" id="OU963866">
    <property type="protein sequence ID" value="CAH0772095.1"/>
    <property type="molecule type" value="Genomic_DNA"/>
</dbReference>
<proteinExistence type="inferred from homology"/>
<feature type="region of interest" description="Disordered" evidence="6">
    <location>
        <begin position="708"/>
        <end position="731"/>
    </location>
</feature>
<dbReference type="GO" id="GO:0006282">
    <property type="term" value="P:regulation of DNA repair"/>
    <property type="evidence" value="ECO:0007669"/>
    <property type="project" value="InterPro"/>
</dbReference>
<evidence type="ECO:0000256" key="6">
    <source>
        <dbReference type="SAM" id="MobiDB-lite"/>
    </source>
</evidence>
<feature type="binding site" evidence="5">
    <location>
        <position position="349"/>
    </location>
    <ligand>
        <name>substrate</name>
    </ligand>
</feature>
<feature type="binding site" evidence="5">
    <location>
        <position position="308"/>
    </location>
    <ligand>
        <name>substrate</name>
    </ligand>
</feature>
<feature type="compositionally biased region" description="Polar residues" evidence="6">
    <location>
        <begin position="709"/>
        <end position="725"/>
    </location>
</feature>
<dbReference type="Proteomes" id="UP001152759">
    <property type="component" value="Chromosome 5"/>
</dbReference>
<gene>
    <name evidence="9" type="ORF">BEMITA_LOCUS8746</name>
</gene>
<evidence type="ECO:0000313" key="9">
    <source>
        <dbReference type="EMBL" id="CAH0772095.1"/>
    </source>
</evidence>
<dbReference type="AlphaFoldDB" id="A0A9P0C950"/>
<evidence type="ECO:0000256" key="5">
    <source>
        <dbReference type="PIRSR" id="PIRSR607724-2"/>
    </source>
</evidence>
<sequence>MSDCSWKGTAAEDLDRSYGKPQYPPLLPSSCHAILIRLPVRTNAIPEPFPRQTHDVWNRNYVRLPCSPQSLYPVSEDELQKRWEIIQEELQKSITSSAQLETAILSYNSRYASKWNFQSLHYFFCETVEEDEARIFFESIFPKLAQLACNLPQILTGGVPLLKQHSSASISLSQLQIASLLANAFFCTFPSRNTLKQTAEYSNYPDINFNRLFGCGRGDKEPSVQEKLKCIMNYFRRVVNDPPTGVVTFSRYYVVKEALPNWAEVQSKLPRLHISSEGTIEDEGQGMLQVDFANKFVGGGVLSMGCVQEEIRFVICPELIISRLFTECLDDTEALIITGCEQYNKYTGYADSFSWAGDHIDTTPVDEFGRRYCTVVAVDAIYYARNPSLQFSQFHLQRELNKAFVGFSFGPPICGIATGNWGCGVFCGNAELKALLQVMAAGQTGRDLAYFTFKDDKLRDSIYKMYKFLCDKGSTVGKLYKLLCRFSDHRAQNKNSDLYSFLYSEYNAPAQSKLSFSKPTSERRSEKFEPRKVQPPRQTTSSYFSANSSSATDSKSCGLSSDEIDNLLSSVDESTFNSTPLSQKGTSSQIIVDESTNGTCSPKLTESQVIEDSDQETDVNFKEIKTYVLSEEKDRKVCLEKHRNSWNHIDFGPKTEKGSPKNVDFSTADDRMEGCSVDSNQERSSLLALGAKDSDSIKKCSARIDKVQLKNSDSKQSASRSISKNVQDKAATGVKRKISDYFLPV</sequence>
<dbReference type="GO" id="GO:0005634">
    <property type="term" value="C:nucleus"/>
    <property type="evidence" value="ECO:0007669"/>
    <property type="project" value="TreeGrafter"/>
</dbReference>
<feature type="compositionally biased region" description="Basic and acidic residues" evidence="6">
    <location>
        <begin position="520"/>
        <end position="532"/>
    </location>
</feature>
<dbReference type="InterPro" id="IPR048362">
    <property type="entry name" value="PARG_helical"/>
</dbReference>
<dbReference type="GO" id="GO:0005975">
    <property type="term" value="P:carbohydrate metabolic process"/>
    <property type="evidence" value="ECO:0007669"/>
    <property type="project" value="InterPro"/>
</dbReference>
<dbReference type="GO" id="GO:0005737">
    <property type="term" value="C:cytoplasm"/>
    <property type="evidence" value="ECO:0007669"/>
    <property type="project" value="TreeGrafter"/>
</dbReference>
<feature type="active site" evidence="4">
    <location>
        <position position="310"/>
    </location>
</feature>
<evidence type="ECO:0000256" key="4">
    <source>
        <dbReference type="PIRSR" id="PIRSR607724-1"/>
    </source>
</evidence>
<reference evidence="9" key="1">
    <citation type="submission" date="2021-12" db="EMBL/GenBank/DDBJ databases">
        <authorList>
            <person name="King R."/>
        </authorList>
    </citation>
    <scope>NUCLEOTIDE SEQUENCE</scope>
</reference>
<dbReference type="GO" id="GO:0009225">
    <property type="term" value="P:nucleotide-sugar metabolic process"/>
    <property type="evidence" value="ECO:0007669"/>
    <property type="project" value="TreeGrafter"/>
</dbReference>
<organism evidence="9 10">
    <name type="scientific">Bemisia tabaci</name>
    <name type="common">Sweetpotato whitefly</name>
    <name type="synonym">Aleurodes tabaci</name>
    <dbReference type="NCBI Taxonomy" id="7038"/>
    <lineage>
        <taxon>Eukaryota</taxon>
        <taxon>Metazoa</taxon>
        <taxon>Ecdysozoa</taxon>
        <taxon>Arthropoda</taxon>
        <taxon>Hexapoda</taxon>
        <taxon>Insecta</taxon>
        <taxon>Pterygota</taxon>
        <taxon>Neoptera</taxon>
        <taxon>Paraneoptera</taxon>
        <taxon>Hemiptera</taxon>
        <taxon>Sternorrhyncha</taxon>
        <taxon>Aleyrodoidea</taxon>
        <taxon>Aleyrodidae</taxon>
        <taxon>Aleyrodinae</taxon>
        <taxon>Bemisia</taxon>
    </lineage>
</organism>
<accession>A0A9P0C950</accession>
<dbReference type="EC" id="3.2.1.143" evidence="2"/>
<dbReference type="InterPro" id="IPR046372">
    <property type="entry name" value="PARG_cat_C"/>
</dbReference>
<evidence type="ECO:0000256" key="2">
    <source>
        <dbReference type="ARBA" id="ARBA00012255"/>
    </source>
</evidence>